<dbReference type="STRING" id="113226.A0A139ICW4"/>
<dbReference type="InterPro" id="IPR010730">
    <property type="entry name" value="HET"/>
</dbReference>
<evidence type="ECO:0000259" key="1">
    <source>
        <dbReference type="Pfam" id="PF06985"/>
    </source>
</evidence>
<reference evidence="2 3" key="1">
    <citation type="submission" date="2015-07" db="EMBL/GenBank/DDBJ databases">
        <title>Comparative genomics of the Sigatoka disease complex on banana suggests a link between parallel evolutionary changes in Pseudocercospora fijiensis and Pseudocercospora eumusae and increased virulence on the banana host.</title>
        <authorList>
            <person name="Chang T.-C."/>
            <person name="Salvucci A."/>
            <person name="Crous P.W."/>
            <person name="Stergiopoulos I."/>
        </authorList>
    </citation>
    <scope>NUCLEOTIDE SEQUENCE [LARGE SCALE GENOMIC DNA]</scope>
    <source>
        <strain evidence="2 3">CBS 116634</strain>
    </source>
</reference>
<protein>
    <recommendedName>
        <fullName evidence="1">Heterokaryon incompatibility domain-containing protein</fullName>
    </recommendedName>
</protein>
<dbReference type="EMBL" id="LFZO01000147">
    <property type="protein sequence ID" value="KXT12560.1"/>
    <property type="molecule type" value="Genomic_DNA"/>
</dbReference>
<accession>A0A139ICW4</accession>
<sequence>MGRGHMTASSYLNLFHDRAYVYEPLPNPRAQIRLLKISYQGQYPWQSSNASRFDWGKLLCNLTVHDIDSCPEYVAISYTWGETEQSRSIELDNKLHRIFRNCFDVLQLAHYHYKDWLIWIDAICIDQENSIERGDQVRLMGKIFALGKEVAACLGPSGQDADLVLGVLASMSSGQCRAISDSERTLVSRFKDRAYWTRLWIVQECLSAEYLRFICGPHKVKATDLEWIVDNSQPLGLTQTWMHDLLDTCLFQDDSEGEWGLSDLLYRFSDRHCADPRDCIYGLMSVLPGTEVTEIEVDYGIALPLLARSVMLALPDWNPIMHSWSVRACPSDAIEAMLYALGLVPYGMSCTKVAFSLCGTVEDIERLSRKYDREHAFGPDAGFPIYELAIRRLVELETLSGKRLIDAHW</sequence>
<gene>
    <name evidence="2" type="ORF">AC579_2096</name>
</gene>
<proteinExistence type="predicted"/>
<dbReference type="Proteomes" id="UP000073492">
    <property type="component" value="Unassembled WGS sequence"/>
</dbReference>
<dbReference type="OrthoDB" id="3647231at2759"/>
<name>A0A139ICW4_9PEZI</name>
<evidence type="ECO:0000313" key="2">
    <source>
        <dbReference type="EMBL" id="KXT12560.1"/>
    </source>
</evidence>
<dbReference type="PANTHER" id="PTHR24148">
    <property type="entry name" value="ANKYRIN REPEAT DOMAIN-CONTAINING PROTEIN 39 HOMOLOG-RELATED"/>
    <property type="match status" value="1"/>
</dbReference>
<dbReference type="Pfam" id="PF06985">
    <property type="entry name" value="HET"/>
    <property type="match status" value="1"/>
</dbReference>
<dbReference type="InterPro" id="IPR052895">
    <property type="entry name" value="HetReg/Transcr_Mod"/>
</dbReference>
<dbReference type="AlphaFoldDB" id="A0A139ICW4"/>
<evidence type="ECO:0000313" key="3">
    <source>
        <dbReference type="Proteomes" id="UP000073492"/>
    </source>
</evidence>
<organism evidence="2 3">
    <name type="scientific">Pseudocercospora musae</name>
    <dbReference type="NCBI Taxonomy" id="113226"/>
    <lineage>
        <taxon>Eukaryota</taxon>
        <taxon>Fungi</taxon>
        <taxon>Dikarya</taxon>
        <taxon>Ascomycota</taxon>
        <taxon>Pezizomycotina</taxon>
        <taxon>Dothideomycetes</taxon>
        <taxon>Dothideomycetidae</taxon>
        <taxon>Mycosphaerellales</taxon>
        <taxon>Mycosphaerellaceae</taxon>
        <taxon>Pseudocercospora</taxon>
    </lineage>
</organism>
<feature type="domain" description="Heterokaryon incompatibility" evidence="1">
    <location>
        <begin position="73"/>
        <end position="204"/>
    </location>
</feature>
<keyword evidence="3" id="KW-1185">Reference proteome</keyword>
<comment type="caution">
    <text evidence="2">The sequence shown here is derived from an EMBL/GenBank/DDBJ whole genome shotgun (WGS) entry which is preliminary data.</text>
</comment>
<dbReference type="PANTHER" id="PTHR24148:SF73">
    <property type="entry name" value="HET DOMAIN PROTEIN (AFU_ORTHOLOGUE AFUA_8G01020)"/>
    <property type="match status" value="1"/>
</dbReference>